<dbReference type="InterPro" id="IPR003439">
    <property type="entry name" value="ABC_transporter-like_ATP-bd"/>
</dbReference>
<accession>A0A4R9JUF0</accession>
<dbReference type="GO" id="GO:0005524">
    <property type="term" value="F:ATP binding"/>
    <property type="evidence" value="ECO:0007669"/>
    <property type="project" value="UniProtKB-KW"/>
</dbReference>
<reference evidence="6" key="1">
    <citation type="journal article" date="2019" name="PLoS Negl. Trop. Dis.">
        <title>Revisiting the worldwide diversity of Leptospira species in the environment.</title>
        <authorList>
            <person name="Vincent A.T."/>
            <person name="Schiettekatte O."/>
            <person name="Bourhy P."/>
            <person name="Veyrier F.J."/>
            <person name="Picardeau M."/>
        </authorList>
    </citation>
    <scope>NUCLEOTIDE SEQUENCE [LARGE SCALE GENOMIC DNA]</scope>
    <source>
        <strain evidence="6">201702476</strain>
    </source>
</reference>
<dbReference type="SUPFAM" id="SSF52540">
    <property type="entry name" value="P-loop containing nucleoside triphosphate hydrolases"/>
    <property type="match status" value="1"/>
</dbReference>
<organism evidence="6 7">
    <name type="scientific">Leptospira ognonensis</name>
    <dbReference type="NCBI Taxonomy" id="2484945"/>
    <lineage>
        <taxon>Bacteria</taxon>
        <taxon>Pseudomonadati</taxon>
        <taxon>Spirochaetota</taxon>
        <taxon>Spirochaetia</taxon>
        <taxon>Leptospirales</taxon>
        <taxon>Leptospiraceae</taxon>
        <taxon>Leptospira</taxon>
    </lineage>
</organism>
<dbReference type="PROSITE" id="PS00211">
    <property type="entry name" value="ABC_TRANSPORTER_1"/>
    <property type="match status" value="1"/>
</dbReference>
<dbReference type="AlphaFoldDB" id="A0A4R9JUF0"/>
<evidence type="ECO:0000256" key="4">
    <source>
        <dbReference type="ARBA" id="ARBA00022840"/>
    </source>
</evidence>
<comment type="similarity">
    <text evidence="1">Belongs to the ABC transporter superfamily.</text>
</comment>
<dbReference type="EMBL" id="RQGD01000047">
    <property type="protein sequence ID" value="TGL55880.1"/>
    <property type="molecule type" value="Genomic_DNA"/>
</dbReference>
<comment type="caution">
    <text evidence="6">The sequence shown here is derived from an EMBL/GenBank/DDBJ whole genome shotgun (WGS) entry which is preliminary data.</text>
</comment>
<feature type="domain" description="ABC transporter" evidence="5">
    <location>
        <begin position="17"/>
        <end position="238"/>
    </location>
</feature>
<evidence type="ECO:0000313" key="6">
    <source>
        <dbReference type="EMBL" id="TGL55880.1"/>
    </source>
</evidence>
<dbReference type="Pfam" id="PF00005">
    <property type="entry name" value="ABC_tran"/>
    <property type="match status" value="1"/>
</dbReference>
<proteinExistence type="inferred from homology"/>
<evidence type="ECO:0000313" key="7">
    <source>
        <dbReference type="Proteomes" id="UP000297693"/>
    </source>
</evidence>
<keyword evidence="2" id="KW-0813">Transport</keyword>
<sequence>MLQIRLNNKEIYDSHFIKVESLSVGYRKGFPVVSDINFSIFPGKTYALIGGNGAGKTTLFRTLTGLLSPLAGNIQFSKSISTSYVPQAKKMRLDYPLKVEEVLLMPKNIGLSFLPKKRFSESELSLIEKTGISEYLKKQISECSGGQLQRVLILRSLLTNADLIFLDEPMDSLDHKSRDLFQFVLQDYIATGQKSLFFITHSLNHDWKNGFDEIFEIDEGKFYKISDGERPPNCHHHD</sequence>
<dbReference type="PROSITE" id="PS50893">
    <property type="entry name" value="ABC_TRANSPORTER_2"/>
    <property type="match status" value="1"/>
</dbReference>
<dbReference type="Proteomes" id="UP000297693">
    <property type="component" value="Unassembled WGS sequence"/>
</dbReference>
<evidence type="ECO:0000256" key="3">
    <source>
        <dbReference type="ARBA" id="ARBA00022741"/>
    </source>
</evidence>
<dbReference type="SMART" id="SM00382">
    <property type="entry name" value="AAA"/>
    <property type="match status" value="1"/>
</dbReference>
<dbReference type="RefSeq" id="WP_135625519.1">
    <property type="nucleotide sequence ID" value="NZ_RQGD01000047.1"/>
</dbReference>
<dbReference type="OrthoDB" id="9806726at2"/>
<evidence type="ECO:0000256" key="1">
    <source>
        <dbReference type="ARBA" id="ARBA00005417"/>
    </source>
</evidence>
<dbReference type="InterPro" id="IPR050153">
    <property type="entry name" value="Metal_Ion_Import_ABC"/>
</dbReference>
<keyword evidence="7" id="KW-1185">Reference proteome</keyword>
<dbReference type="PANTHER" id="PTHR42734">
    <property type="entry name" value="METAL TRANSPORT SYSTEM ATP-BINDING PROTEIN TM_0124-RELATED"/>
    <property type="match status" value="1"/>
</dbReference>
<evidence type="ECO:0000256" key="2">
    <source>
        <dbReference type="ARBA" id="ARBA00022448"/>
    </source>
</evidence>
<dbReference type="Gene3D" id="3.40.50.300">
    <property type="entry name" value="P-loop containing nucleotide triphosphate hydrolases"/>
    <property type="match status" value="1"/>
</dbReference>
<dbReference type="InterPro" id="IPR017871">
    <property type="entry name" value="ABC_transporter-like_CS"/>
</dbReference>
<dbReference type="GO" id="GO:0016887">
    <property type="term" value="F:ATP hydrolysis activity"/>
    <property type="evidence" value="ECO:0007669"/>
    <property type="project" value="InterPro"/>
</dbReference>
<dbReference type="InterPro" id="IPR003593">
    <property type="entry name" value="AAA+_ATPase"/>
</dbReference>
<evidence type="ECO:0000259" key="5">
    <source>
        <dbReference type="PROSITE" id="PS50893"/>
    </source>
</evidence>
<dbReference type="PANTHER" id="PTHR42734:SF5">
    <property type="entry name" value="IRON TRANSPORT SYSTEM ATP-BINDING PROTEIN HI_0361-RELATED"/>
    <property type="match status" value="1"/>
</dbReference>
<protein>
    <submittedName>
        <fullName evidence="6">ATP-binding cassette domain-containing protein</fullName>
    </submittedName>
</protein>
<keyword evidence="4 6" id="KW-0067">ATP-binding</keyword>
<name>A0A4R9JUF0_9LEPT</name>
<gene>
    <name evidence="6" type="ORF">EHQ58_18325</name>
</gene>
<dbReference type="InterPro" id="IPR027417">
    <property type="entry name" value="P-loop_NTPase"/>
</dbReference>
<keyword evidence="3" id="KW-0547">Nucleotide-binding</keyword>